<evidence type="ECO:0000313" key="2">
    <source>
        <dbReference type="EMBL" id="MBE1534126.1"/>
    </source>
</evidence>
<evidence type="ECO:0000313" key="3">
    <source>
        <dbReference type="Proteomes" id="UP000627838"/>
    </source>
</evidence>
<accession>A0ABR9JU88</accession>
<gene>
    <name evidence="2" type="ORF">H4W34_003959</name>
</gene>
<organism evidence="2 3">
    <name type="scientific">Actinomadura algeriensis</name>
    <dbReference type="NCBI Taxonomy" id="1679523"/>
    <lineage>
        <taxon>Bacteria</taxon>
        <taxon>Bacillati</taxon>
        <taxon>Actinomycetota</taxon>
        <taxon>Actinomycetes</taxon>
        <taxon>Streptosporangiales</taxon>
        <taxon>Thermomonosporaceae</taxon>
        <taxon>Actinomadura</taxon>
    </lineage>
</organism>
<keyword evidence="1" id="KW-0812">Transmembrane</keyword>
<keyword evidence="3" id="KW-1185">Reference proteome</keyword>
<comment type="caution">
    <text evidence="2">The sequence shown here is derived from an EMBL/GenBank/DDBJ whole genome shotgun (WGS) entry which is preliminary data.</text>
</comment>
<dbReference type="Proteomes" id="UP000627838">
    <property type="component" value="Unassembled WGS sequence"/>
</dbReference>
<evidence type="ECO:0000256" key="1">
    <source>
        <dbReference type="SAM" id="Phobius"/>
    </source>
</evidence>
<name>A0ABR9JU88_9ACTN</name>
<keyword evidence="1" id="KW-0472">Membrane</keyword>
<dbReference type="EMBL" id="JADBDZ010000001">
    <property type="protein sequence ID" value="MBE1534126.1"/>
    <property type="molecule type" value="Genomic_DNA"/>
</dbReference>
<keyword evidence="1" id="KW-1133">Transmembrane helix</keyword>
<protein>
    <submittedName>
        <fullName evidence="2">Uncharacterized protein</fullName>
    </submittedName>
</protein>
<sequence length="77" mass="8520">MLPVLADDYPLNDTTVSPGLLGFAVFIAFFVALFFLVRSMNKRLRNIKAPREADLKQEAWERRQAARAAAGGAKPAE</sequence>
<reference evidence="2 3" key="1">
    <citation type="submission" date="2020-10" db="EMBL/GenBank/DDBJ databases">
        <title>Sequencing the genomes of 1000 actinobacteria strains.</title>
        <authorList>
            <person name="Klenk H.-P."/>
        </authorList>
    </citation>
    <scope>NUCLEOTIDE SEQUENCE [LARGE SCALE GENOMIC DNA]</scope>
    <source>
        <strain evidence="2 3">DSM 46744</strain>
    </source>
</reference>
<proteinExistence type="predicted"/>
<feature type="transmembrane region" description="Helical" evidence="1">
    <location>
        <begin position="20"/>
        <end position="37"/>
    </location>
</feature>
<dbReference type="RefSeq" id="WP_225963151.1">
    <property type="nucleotide sequence ID" value="NZ_JADBDZ010000001.1"/>
</dbReference>